<comment type="subunit">
    <text evidence="7">The complex is composed of two ATP-binding proteins (WtpC), two transmembrane proteins (WtpB) and a solute-binding protein (WtpA).</text>
</comment>
<dbReference type="Pfam" id="PF03459">
    <property type="entry name" value="TOBE"/>
    <property type="match status" value="1"/>
</dbReference>
<keyword evidence="4" id="KW-0547">Nucleotide-binding</keyword>
<reference evidence="12 13" key="1">
    <citation type="submission" date="2018-04" db="EMBL/GenBank/DDBJ databases">
        <title>Halococcoides cellulosivorans gen. nov., sp. nov., an extremely halophilic cellulose-utilizing haloarchaeon from hypersaline lakes.</title>
        <authorList>
            <person name="Sorokin D.Y."/>
            <person name="Toshchakov S.V."/>
            <person name="Samarov N.I."/>
            <person name="Korzhenkov A."/>
            <person name="Kublanov I.V."/>
        </authorList>
    </citation>
    <scope>NUCLEOTIDE SEQUENCE [LARGE SCALE GENOMIC DNA]</scope>
    <source>
        <strain evidence="12 13">HArcel1</strain>
    </source>
</reference>
<evidence type="ECO:0000256" key="10">
    <source>
        <dbReference type="ARBA" id="ARBA00047936"/>
    </source>
</evidence>
<evidence type="ECO:0000313" key="13">
    <source>
        <dbReference type="Proteomes" id="UP000244727"/>
    </source>
</evidence>
<evidence type="ECO:0000256" key="2">
    <source>
        <dbReference type="ARBA" id="ARBA00022448"/>
    </source>
</evidence>
<dbReference type="InterPro" id="IPR050093">
    <property type="entry name" value="ABC_SmlMolc_Importer"/>
</dbReference>
<dbReference type="SMART" id="SM00382">
    <property type="entry name" value="AAA"/>
    <property type="match status" value="1"/>
</dbReference>
<dbReference type="InterPro" id="IPR008995">
    <property type="entry name" value="Mo/tungstate-bd_C_term_dom"/>
</dbReference>
<evidence type="ECO:0000259" key="11">
    <source>
        <dbReference type="PROSITE" id="PS50893"/>
    </source>
</evidence>
<comment type="subcellular location">
    <subcellularLocation>
        <location evidence="1">Cell membrane</location>
        <topology evidence="1">Peripheral membrane protein</topology>
    </subcellularLocation>
</comment>
<dbReference type="KEGG" id="harc:HARCEL1_06635"/>
<dbReference type="InterPro" id="IPR027417">
    <property type="entry name" value="P-loop_NTPase"/>
</dbReference>
<dbReference type="PANTHER" id="PTHR42781:SF4">
    <property type="entry name" value="SPERMIDINE_PUTRESCINE IMPORT ATP-BINDING PROTEIN POTA"/>
    <property type="match status" value="1"/>
</dbReference>
<dbReference type="PROSITE" id="PS50893">
    <property type="entry name" value="ABC_TRANSPORTER_2"/>
    <property type="match status" value="1"/>
</dbReference>
<dbReference type="AlphaFoldDB" id="A0A2R4X0S4"/>
<comment type="similarity">
    <text evidence="6">Belongs to the ABC transporter superfamily. Sulfate/tungstate importer (TC 3.A.1.6) family.</text>
</comment>
<dbReference type="InterPro" id="IPR005116">
    <property type="entry name" value="Transp-assoc_OB_typ1"/>
</dbReference>
<dbReference type="GO" id="GO:1901238">
    <property type="term" value="F:ABC-type tungstate transporter activity"/>
    <property type="evidence" value="ECO:0007669"/>
    <property type="project" value="UniProtKB-EC"/>
</dbReference>
<dbReference type="RefSeq" id="WP_108381769.1">
    <property type="nucleotide sequence ID" value="NZ_CP028858.1"/>
</dbReference>
<dbReference type="SUPFAM" id="SSF52540">
    <property type="entry name" value="P-loop containing nucleoside triphosphate hydrolases"/>
    <property type="match status" value="1"/>
</dbReference>
<evidence type="ECO:0000256" key="4">
    <source>
        <dbReference type="ARBA" id="ARBA00022741"/>
    </source>
</evidence>
<keyword evidence="2" id="KW-0813">Transport</keyword>
<dbReference type="PANTHER" id="PTHR42781">
    <property type="entry name" value="SPERMIDINE/PUTRESCINE IMPORT ATP-BINDING PROTEIN POTA"/>
    <property type="match status" value="1"/>
</dbReference>
<name>A0A2R4X0S4_9EURY</name>
<feature type="domain" description="ABC transporter" evidence="11">
    <location>
        <begin position="3"/>
        <end position="223"/>
    </location>
</feature>
<dbReference type="Proteomes" id="UP000244727">
    <property type="component" value="Chromosome"/>
</dbReference>
<evidence type="ECO:0000256" key="5">
    <source>
        <dbReference type="ARBA" id="ARBA00022840"/>
    </source>
</evidence>
<evidence type="ECO:0000256" key="6">
    <source>
        <dbReference type="ARBA" id="ARBA00038307"/>
    </source>
</evidence>
<accession>A0A2R4X0S4</accession>
<keyword evidence="3" id="KW-0500">Molybdenum</keyword>
<dbReference type="Gene3D" id="3.40.50.300">
    <property type="entry name" value="P-loop containing nucleotide triphosphate hydrolases"/>
    <property type="match status" value="1"/>
</dbReference>
<dbReference type="EMBL" id="CP028858">
    <property type="protein sequence ID" value="AWB27400.1"/>
    <property type="molecule type" value="Genomic_DNA"/>
</dbReference>
<dbReference type="Pfam" id="PF00005">
    <property type="entry name" value="ABC_tran"/>
    <property type="match status" value="1"/>
</dbReference>
<dbReference type="GeneID" id="36512168"/>
<dbReference type="EC" id="7.3.2.6" evidence="8"/>
<evidence type="ECO:0000313" key="12">
    <source>
        <dbReference type="EMBL" id="AWB27400.1"/>
    </source>
</evidence>
<dbReference type="GO" id="GO:0016887">
    <property type="term" value="F:ATP hydrolysis activity"/>
    <property type="evidence" value="ECO:0007669"/>
    <property type="project" value="InterPro"/>
</dbReference>
<comment type="catalytic activity">
    <reaction evidence="10">
        <text>tungstate(in) + ATP + H2O = tungstate(out) + ADP + phosphate + H(+)</text>
        <dbReference type="Rhea" id="RHEA:35027"/>
        <dbReference type="ChEBI" id="CHEBI:15377"/>
        <dbReference type="ChEBI" id="CHEBI:15378"/>
        <dbReference type="ChEBI" id="CHEBI:30616"/>
        <dbReference type="ChEBI" id="CHEBI:43474"/>
        <dbReference type="ChEBI" id="CHEBI:46502"/>
        <dbReference type="ChEBI" id="CHEBI:456216"/>
        <dbReference type="EC" id="7.3.2.6"/>
    </reaction>
</comment>
<dbReference type="GO" id="GO:0005524">
    <property type="term" value="F:ATP binding"/>
    <property type="evidence" value="ECO:0007669"/>
    <property type="project" value="UniProtKB-KW"/>
</dbReference>
<evidence type="ECO:0000256" key="9">
    <source>
        <dbReference type="ARBA" id="ARBA00041133"/>
    </source>
</evidence>
<dbReference type="GO" id="GO:0005886">
    <property type="term" value="C:plasma membrane"/>
    <property type="evidence" value="ECO:0007669"/>
    <property type="project" value="UniProtKB-SubCell"/>
</dbReference>
<dbReference type="PROSITE" id="PS00211">
    <property type="entry name" value="ABC_TRANSPORTER_1"/>
    <property type="match status" value="1"/>
</dbReference>
<evidence type="ECO:0000256" key="8">
    <source>
        <dbReference type="ARBA" id="ARBA00039025"/>
    </source>
</evidence>
<evidence type="ECO:0000256" key="1">
    <source>
        <dbReference type="ARBA" id="ARBA00004202"/>
    </source>
</evidence>
<proteinExistence type="inferred from homology"/>
<evidence type="ECO:0000256" key="7">
    <source>
        <dbReference type="ARBA" id="ARBA00038781"/>
    </source>
</evidence>
<keyword evidence="13" id="KW-1185">Reference proteome</keyword>
<dbReference type="InterPro" id="IPR003439">
    <property type="entry name" value="ABC_transporter-like_ATP-bd"/>
</dbReference>
<keyword evidence="5 12" id="KW-0067">ATP-binding</keyword>
<dbReference type="InterPro" id="IPR017871">
    <property type="entry name" value="ABC_transporter-like_CS"/>
</dbReference>
<organism evidence="12 13">
    <name type="scientific">Halococcoides cellulosivorans</name>
    <dbReference type="NCBI Taxonomy" id="1679096"/>
    <lineage>
        <taxon>Archaea</taxon>
        <taxon>Methanobacteriati</taxon>
        <taxon>Methanobacteriota</taxon>
        <taxon>Stenosarchaea group</taxon>
        <taxon>Halobacteria</taxon>
        <taxon>Halobacteriales</taxon>
        <taxon>Haloarculaceae</taxon>
        <taxon>Halococcoides</taxon>
    </lineage>
</organism>
<protein>
    <recommendedName>
        <fullName evidence="9">Molybdate/tungstate import ATP-binding protein WtpC</fullName>
        <ecNumber evidence="8">7.3.2.6</ecNumber>
    </recommendedName>
</protein>
<gene>
    <name evidence="12" type="ORF">HARCEL1_06635</name>
</gene>
<sequence>MSLALDGLAIAYPDARIGPIDLTVPSGVTAVLGPSGAGKSTLLELIAGFETPDSGTITLDGARLDGRPPERRPVGMVFQDDALFPHRSVRENIAFGAAESVDTAAIAERFEIGELLDRDPATLSGGESRRVALARTLASDPDALLLDEPLASLDAPIRRRLRRDLAARLAALDVPVVYVTHDQREAAVVGDRLAVLFDGTLHQVGPTDRVFDRPATERVARFLGHSVVEGQVVSRDPPRIDCGPTTVRASMVASGPAVSVALDPSAVDLRPADPSSDDSAAASNRLDGEIDRIVDRQTDTIATISVPGLGPIEARVGRSRADELSEGEDCVVAIDPGDIVPIE</sequence>
<evidence type="ECO:0000256" key="3">
    <source>
        <dbReference type="ARBA" id="ARBA00022505"/>
    </source>
</evidence>
<dbReference type="InterPro" id="IPR003593">
    <property type="entry name" value="AAA+_ATPase"/>
</dbReference>
<dbReference type="SUPFAM" id="SSF50331">
    <property type="entry name" value="MOP-like"/>
    <property type="match status" value="1"/>
</dbReference>